<reference evidence="2" key="1">
    <citation type="submission" date="2023-03" db="EMBL/GenBank/DDBJ databases">
        <authorList>
            <person name="Julca I."/>
        </authorList>
    </citation>
    <scope>NUCLEOTIDE SEQUENCE</scope>
</reference>
<dbReference type="Proteomes" id="UP001161247">
    <property type="component" value="Chromosome 4"/>
</dbReference>
<feature type="coiled-coil region" evidence="1">
    <location>
        <begin position="325"/>
        <end position="352"/>
    </location>
</feature>
<evidence type="ECO:0000256" key="1">
    <source>
        <dbReference type="SAM" id="Coils"/>
    </source>
</evidence>
<name>A0AAV1CZV0_OLDCO</name>
<proteinExistence type="predicted"/>
<protein>
    <submittedName>
        <fullName evidence="2">OLC1v1038456C1</fullName>
    </submittedName>
</protein>
<evidence type="ECO:0000313" key="3">
    <source>
        <dbReference type="Proteomes" id="UP001161247"/>
    </source>
</evidence>
<keyword evidence="3" id="KW-1185">Reference proteome</keyword>
<dbReference type="AlphaFoldDB" id="A0AAV1CZV0"/>
<evidence type="ECO:0000313" key="2">
    <source>
        <dbReference type="EMBL" id="CAI9101194.1"/>
    </source>
</evidence>
<dbReference type="EMBL" id="OX459121">
    <property type="protein sequence ID" value="CAI9101194.1"/>
    <property type="molecule type" value="Genomic_DNA"/>
</dbReference>
<sequence length="596" mass="68612">MLPIYEMFDLLERTLIEWKDYVNQEKSKRSRRKLAGQIFEPNEYGELLDSLTEKINQLGLDWFFLQMVWQWMTECKGTTSMFLRDERLFTEKVGDPGNLIFNDLRSCYFRATRDGLLEWSQKTFTLLDDCKRKTDGLIGIREAVKDISTKSASAAYSPAGGFRLFFNDYVRTNMWIFNDAGDGVLDKKLVSIYSELISIYTYLELLEKCQWNDGSSVQELAVPVTMRIAIQFCNLWFNRNDPETASVIAREVESLLQEIDPCTNLEFLQLNLRCLMSTYQSSFQQIGWNGCDLLIKDFCCYLCNWFHRKNLDLASLVTVFIDISVNEGEKDLHNLSAEIKALLAEAAFLHRKVQRDLAIDYLKASHSSIKWNIAERKEREVAAALAPCSELQANVCLLKAELFLKQRLNARASSTLFSDDRFYKVDMVLADLRALKRQVCDEQGNTEYVKRSLVVAEELANEIESLQKSLHSKTVTNPLCRRSLQQSLFRIVFFKAESILAELLRIGGDTSLGNEMHKVGYLVEELKHFKGFVATKLSSNPSDDELVLLQIEVVTREITLLSYSYLPNHKKFEKIVNSLPQLLDKVRTLKAKLSET</sequence>
<organism evidence="2 3">
    <name type="scientific">Oldenlandia corymbosa var. corymbosa</name>
    <dbReference type="NCBI Taxonomy" id="529605"/>
    <lineage>
        <taxon>Eukaryota</taxon>
        <taxon>Viridiplantae</taxon>
        <taxon>Streptophyta</taxon>
        <taxon>Embryophyta</taxon>
        <taxon>Tracheophyta</taxon>
        <taxon>Spermatophyta</taxon>
        <taxon>Magnoliopsida</taxon>
        <taxon>eudicotyledons</taxon>
        <taxon>Gunneridae</taxon>
        <taxon>Pentapetalae</taxon>
        <taxon>asterids</taxon>
        <taxon>lamiids</taxon>
        <taxon>Gentianales</taxon>
        <taxon>Rubiaceae</taxon>
        <taxon>Rubioideae</taxon>
        <taxon>Spermacoceae</taxon>
        <taxon>Hedyotis-Oldenlandia complex</taxon>
        <taxon>Oldenlandia</taxon>
    </lineage>
</organism>
<keyword evidence="1" id="KW-0175">Coiled coil</keyword>
<gene>
    <name evidence="2" type="ORF">OLC1_LOCUS10842</name>
</gene>
<accession>A0AAV1CZV0</accession>